<dbReference type="AlphaFoldDB" id="A0A284RJE8"/>
<reference evidence="2" key="1">
    <citation type="journal article" date="2017" name="Nat. Ecol. Evol.">
        <title>Genome expansion and lineage-specific genetic innovations in the forest pathogenic fungi Armillaria.</title>
        <authorList>
            <person name="Sipos G."/>
            <person name="Prasanna A.N."/>
            <person name="Walter M.C."/>
            <person name="O'Connor E."/>
            <person name="Balint B."/>
            <person name="Krizsan K."/>
            <person name="Kiss B."/>
            <person name="Hess J."/>
            <person name="Varga T."/>
            <person name="Slot J."/>
            <person name="Riley R."/>
            <person name="Boka B."/>
            <person name="Rigling D."/>
            <person name="Barry K."/>
            <person name="Lee J."/>
            <person name="Mihaltcheva S."/>
            <person name="LaButti K."/>
            <person name="Lipzen A."/>
            <person name="Waldron R."/>
            <person name="Moloney N.M."/>
            <person name="Sperisen C."/>
            <person name="Kredics L."/>
            <person name="Vagvoelgyi C."/>
            <person name="Patrignani A."/>
            <person name="Fitzpatrick D."/>
            <person name="Nagy I."/>
            <person name="Doyle S."/>
            <person name="Anderson J.B."/>
            <person name="Grigoriev I.V."/>
            <person name="Gueldener U."/>
            <person name="Muensterkoetter M."/>
            <person name="Nagy L.G."/>
        </authorList>
    </citation>
    <scope>NUCLEOTIDE SEQUENCE [LARGE SCALE GENOMIC DNA]</scope>
    <source>
        <strain evidence="2">C18/9</strain>
    </source>
</reference>
<protein>
    <submittedName>
        <fullName evidence="1">Uncharacterized protein</fullName>
    </submittedName>
</protein>
<proteinExistence type="predicted"/>
<dbReference type="Proteomes" id="UP000219338">
    <property type="component" value="Unassembled WGS sequence"/>
</dbReference>
<gene>
    <name evidence="1" type="ORF">ARMOST_12245</name>
</gene>
<evidence type="ECO:0000313" key="1">
    <source>
        <dbReference type="EMBL" id="SJL08873.1"/>
    </source>
</evidence>
<name>A0A284RJE8_ARMOS</name>
<sequence length="81" mass="9598">MPSRCLCLSRSVREDMYVVQLTRWWSRANVELDQTHYLQLQIIAWRLTASQNFLQLVETTANLLLSRDQRRLPVICTMETS</sequence>
<dbReference type="EMBL" id="FUEG01000009">
    <property type="protein sequence ID" value="SJL08873.1"/>
    <property type="molecule type" value="Genomic_DNA"/>
</dbReference>
<keyword evidence="2" id="KW-1185">Reference proteome</keyword>
<organism evidence="1 2">
    <name type="scientific">Armillaria ostoyae</name>
    <name type="common">Armillaria root rot fungus</name>
    <dbReference type="NCBI Taxonomy" id="47428"/>
    <lineage>
        <taxon>Eukaryota</taxon>
        <taxon>Fungi</taxon>
        <taxon>Dikarya</taxon>
        <taxon>Basidiomycota</taxon>
        <taxon>Agaricomycotina</taxon>
        <taxon>Agaricomycetes</taxon>
        <taxon>Agaricomycetidae</taxon>
        <taxon>Agaricales</taxon>
        <taxon>Marasmiineae</taxon>
        <taxon>Physalacriaceae</taxon>
        <taxon>Armillaria</taxon>
    </lineage>
</organism>
<accession>A0A284RJE8</accession>
<evidence type="ECO:0000313" key="2">
    <source>
        <dbReference type="Proteomes" id="UP000219338"/>
    </source>
</evidence>